<dbReference type="AlphaFoldDB" id="A0A0R2L2D1"/>
<name>A0A0R2L2D1_9LACO</name>
<evidence type="ECO:0000313" key="2">
    <source>
        <dbReference type="Proteomes" id="UP000051886"/>
    </source>
</evidence>
<accession>A0A0R2L2D1</accession>
<reference evidence="1 2" key="1">
    <citation type="journal article" date="2015" name="Genome Announc.">
        <title>Expanding the biotechnology potential of lactobacilli through comparative genomics of 213 strains and associated genera.</title>
        <authorList>
            <person name="Sun Z."/>
            <person name="Harris H.M."/>
            <person name="McCann A."/>
            <person name="Guo C."/>
            <person name="Argimon S."/>
            <person name="Zhang W."/>
            <person name="Yang X."/>
            <person name="Jeffery I.B."/>
            <person name="Cooney J.C."/>
            <person name="Kagawa T.F."/>
            <person name="Liu W."/>
            <person name="Song Y."/>
            <person name="Salvetti E."/>
            <person name="Wrobel A."/>
            <person name="Rasinkangas P."/>
            <person name="Parkhill J."/>
            <person name="Rea M.C."/>
            <person name="O'Sullivan O."/>
            <person name="Ritari J."/>
            <person name="Douillard F.P."/>
            <person name="Paul Ross R."/>
            <person name="Yang R."/>
            <person name="Briner A.E."/>
            <person name="Felis G.E."/>
            <person name="de Vos W.M."/>
            <person name="Barrangou R."/>
            <person name="Klaenhammer T.R."/>
            <person name="Caufield P.W."/>
            <person name="Cui Y."/>
            <person name="Zhang H."/>
            <person name="O'Toole P.W."/>
        </authorList>
    </citation>
    <scope>NUCLEOTIDE SEQUENCE [LARGE SCALE GENOMIC DNA]</scope>
    <source>
        <strain evidence="1 2">NBRC 103219</strain>
    </source>
</reference>
<dbReference type="Proteomes" id="UP000051886">
    <property type="component" value="Unassembled WGS sequence"/>
</dbReference>
<dbReference type="RefSeq" id="WP_017868504.1">
    <property type="nucleotide sequence ID" value="NZ_BJYB01000008.1"/>
</dbReference>
<protein>
    <recommendedName>
        <fullName evidence="3">DNA-directed RNA polymerase beta subunit</fullName>
    </recommendedName>
</protein>
<dbReference type="OrthoDB" id="1644322at2"/>
<proteinExistence type="predicted"/>
<dbReference type="PATRIC" id="fig|449659.4.peg.1073"/>
<evidence type="ECO:0008006" key="3">
    <source>
        <dbReference type="Google" id="ProtNLM"/>
    </source>
</evidence>
<keyword evidence="2" id="KW-1185">Reference proteome</keyword>
<sequence>MVYKKRLKFNPDDFNEAELQHFFDYEYQDRGMLKWQGFFLSDHTSALNQKKQEEIPVLQPQQSSAEVSELLMSAWQNKHQVILQLEEVNDDQIPKEVTGTIAGYRENEVAVQVVEGKSPVMILIEEIRNIRNGKPKRRLSNG</sequence>
<organism evidence="1 2">
    <name type="scientific">Ligilactobacillus pobuzihii</name>
    <dbReference type="NCBI Taxonomy" id="449659"/>
    <lineage>
        <taxon>Bacteria</taxon>
        <taxon>Bacillati</taxon>
        <taxon>Bacillota</taxon>
        <taxon>Bacilli</taxon>
        <taxon>Lactobacillales</taxon>
        <taxon>Lactobacillaceae</taxon>
        <taxon>Ligilactobacillus</taxon>
    </lineage>
</organism>
<dbReference type="STRING" id="449659.IV66_GL001063"/>
<comment type="caution">
    <text evidence="1">The sequence shown here is derived from an EMBL/GenBank/DDBJ whole genome shotgun (WGS) entry which is preliminary data.</text>
</comment>
<evidence type="ECO:0000313" key="1">
    <source>
        <dbReference type="EMBL" id="KRN95616.1"/>
    </source>
</evidence>
<gene>
    <name evidence="1" type="ORF">IV66_GL001063</name>
</gene>
<dbReference type="EMBL" id="JQCN01000070">
    <property type="protein sequence ID" value="KRN95616.1"/>
    <property type="molecule type" value="Genomic_DNA"/>
</dbReference>